<proteinExistence type="predicted"/>
<sequence>MLIESLLVPKEVISLLLWVLNEEDQGDWTRFRSLKRANPAPLLHICSVWEVQPNEVMMVGDSLKDDVSSALFLSPSFAPYLLRIFLIHFEVLFLLLVGNELEHLHACLTKQGGMILPNTQMWNLSQITRCLLLPMFIHYWKQILT</sequence>
<dbReference type="EMBL" id="CM045768">
    <property type="protein sequence ID" value="KAI7982313.1"/>
    <property type="molecule type" value="Genomic_DNA"/>
</dbReference>
<evidence type="ECO:0000313" key="1">
    <source>
        <dbReference type="EMBL" id="KAI7982313.1"/>
    </source>
</evidence>
<dbReference type="Proteomes" id="UP001060215">
    <property type="component" value="Chromosome 11"/>
</dbReference>
<comment type="caution">
    <text evidence="1">The sequence shown here is derived from an EMBL/GenBank/DDBJ whole genome shotgun (WGS) entry which is preliminary data.</text>
</comment>
<reference evidence="1 2" key="1">
    <citation type="journal article" date="2022" name="Plant J.">
        <title>Chromosome-level genome of Camellia lanceoleosa provides a valuable resource for understanding genome evolution and self-incompatibility.</title>
        <authorList>
            <person name="Gong W."/>
            <person name="Xiao S."/>
            <person name="Wang L."/>
            <person name="Liao Z."/>
            <person name="Chang Y."/>
            <person name="Mo W."/>
            <person name="Hu G."/>
            <person name="Li W."/>
            <person name="Zhao G."/>
            <person name="Zhu H."/>
            <person name="Hu X."/>
            <person name="Ji K."/>
            <person name="Xiang X."/>
            <person name="Song Q."/>
            <person name="Yuan D."/>
            <person name="Jin S."/>
            <person name="Zhang L."/>
        </authorList>
    </citation>
    <scope>NUCLEOTIDE SEQUENCE [LARGE SCALE GENOMIC DNA]</scope>
    <source>
        <strain evidence="1">SQ_2022a</strain>
    </source>
</reference>
<accession>A0ACC0F2G9</accession>
<keyword evidence="2" id="KW-1185">Reference proteome</keyword>
<name>A0ACC0F2G9_9ERIC</name>
<protein>
    <submittedName>
        <fullName evidence="1">Haloacid dehalogenase-like hydrolase domain-containing protein</fullName>
    </submittedName>
</protein>
<gene>
    <name evidence="1" type="ORF">LOK49_LG15G02459</name>
</gene>
<evidence type="ECO:0000313" key="2">
    <source>
        <dbReference type="Proteomes" id="UP001060215"/>
    </source>
</evidence>
<organism evidence="1 2">
    <name type="scientific">Camellia lanceoleosa</name>
    <dbReference type="NCBI Taxonomy" id="1840588"/>
    <lineage>
        <taxon>Eukaryota</taxon>
        <taxon>Viridiplantae</taxon>
        <taxon>Streptophyta</taxon>
        <taxon>Embryophyta</taxon>
        <taxon>Tracheophyta</taxon>
        <taxon>Spermatophyta</taxon>
        <taxon>Magnoliopsida</taxon>
        <taxon>eudicotyledons</taxon>
        <taxon>Gunneridae</taxon>
        <taxon>Pentapetalae</taxon>
        <taxon>asterids</taxon>
        <taxon>Ericales</taxon>
        <taxon>Theaceae</taxon>
        <taxon>Camellia</taxon>
    </lineage>
</organism>